<dbReference type="PANTHER" id="PTHR42793">
    <property type="entry name" value="COA BINDING DOMAIN CONTAINING PROTEIN"/>
    <property type="match status" value="1"/>
</dbReference>
<dbReference type="Gene3D" id="3.40.50.261">
    <property type="entry name" value="Succinyl-CoA synthetase domains"/>
    <property type="match status" value="2"/>
</dbReference>
<dbReference type="InterPro" id="IPR016102">
    <property type="entry name" value="Succinyl-CoA_synth-like"/>
</dbReference>
<sequence length="901" mass="95539">MPEPDETDQPTRPYPPGWEADVVLRDGGTVHVRPIVPSDAERLTAFHQRQSAESIYYRYFSARPRLSEKDLIHLTQLDYVDRVAFVALLGDELIGVGRYERWGEQPVAEVAFFIDDAHAQRGLASVFLEYLVAAARERGLARFTASVLPDNTKMLIVFSSAGFEVSRQFADGVIEVSFELHPTPEAEAARERREATASAASVRRLFTPSSVAVVGAGSTPGTLGHEVVYNLLAQRFAGTVWAVNERAHVVCGLPAFPSLLDIPADVDLAVIATPAERVVESIELCVRKHVRAVVILTAGFSEAGPEGAAVEAEVVATARRGGVRVLGPNCLGLVNTDPEVRLHATFAPTAPMEGDIGILAQSGTLAAAIIDRTRRVGLGLSSFVAAGNRADIGASDLLRYWYDEPRTKGVLLYLESFGRIERFVRSARALTAAKPVIAVAAGSSLSASPSTGLGQAPDPEARLRQRIAKAVFRQTGIVRVGTLHQLLDVGRLLSAQGVPQGIGVTVVGNSGGAVDLAVGECASAGLTVLPGPRLSWRADAEDYRVALEEVLADERSASVLIVHAPPELRPNPAVNDVILDAAVAHPERVITVCNFDAADVDELRRGSTVVPVYEFPEPAARALGRLAGYWAWTHTRQSLDDQDAMLDPVTDGVGPDELARTMLDQHGEGALPLGTEEPLLAAAGVPIAPRVVVESAEDASAAAEELGYPVTVKGATRDRVLRSEAGGVSLDLYDAKSVDDAATRLVERFGDGAMPLVVQRMIDRGVDVGVTFRRRQGVTTVTIGVGGVFANEDDASLGVLPASRTDLAMLVGGTDVGRQLGRITGTEELVDLLARMCALMEAAPEIAALTANPIIAGIHGVTLADVVVELAEPPAEDLAARRLDFEPEASDARSPGASALT</sequence>
<gene>
    <name evidence="5" type="ORF">IPN02_05800</name>
</gene>
<evidence type="ECO:0000256" key="1">
    <source>
        <dbReference type="PROSITE-ProRule" id="PRU00409"/>
    </source>
</evidence>
<feature type="domain" description="N-acetyltransferase" evidence="4">
    <location>
        <begin position="30"/>
        <end position="185"/>
    </location>
</feature>
<reference evidence="5 6" key="1">
    <citation type="submission" date="2020-10" db="EMBL/GenBank/DDBJ databases">
        <title>Connecting structure to function with the recovery of over 1000 high-quality activated sludge metagenome-assembled genomes encoding full-length rRNA genes using long-read sequencing.</title>
        <authorList>
            <person name="Singleton C.M."/>
            <person name="Petriglieri F."/>
            <person name="Kristensen J.M."/>
            <person name="Kirkegaard R.H."/>
            <person name="Michaelsen T.Y."/>
            <person name="Andersen M.H."/>
            <person name="Karst S.M."/>
            <person name="Dueholm M.S."/>
            <person name="Nielsen P.H."/>
            <person name="Albertsen M."/>
        </authorList>
    </citation>
    <scope>NUCLEOTIDE SEQUENCE [LARGE SCALE GENOMIC DNA]</scope>
    <source>
        <strain evidence="5">Lyne_18-Q3-R50-59_MAXAC.006</strain>
    </source>
</reference>
<dbReference type="InterPro" id="IPR003781">
    <property type="entry name" value="CoA-bd"/>
</dbReference>
<dbReference type="AlphaFoldDB" id="A0A936NB25"/>
<dbReference type="InterPro" id="IPR013815">
    <property type="entry name" value="ATP_grasp_subdomain_1"/>
</dbReference>
<dbReference type="GO" id="GO:0016747">
    <property type="term" value="F:acyltransferase activity, transferring groups other than amino-acyl groups"/>
    <property type="evidence" value="ECO:0007669"/>
    <property type="project" value="InterPro"/>
</dbReference>
<dbReference type="PROSITE" id="PS51186">
    <property type="entry name" value="GNAT"/>
    <property type="match status" value="1"/>
</dbReference>
<keyword evidence="1" id="KW-0067">ATP-binding</keyword>
<dbReference type="Pfam" id="PF13607">
    <property type="entry name" value="Succ_CoA_lig"/>
    <property type="match status" value="1"/>
</dbReference>
<dbReference type="SUPFAM" id="SSF56059">
    <property type="entry name" value="Glutathione synthetase ATP-binding domain-like"/>
    <property type="match status" value="1"/>
</dbReference>
<dbReference type="SUPFAM" id="SSF55729">
    <property type="entry name" value="Acyl-CoA N-acyltransferases (Nat)"/>
    <property type="match status" value="1"/>
</dbReference>
<dbReference type="PANTHER" id="PTHR42793:SF1">
    <property type="entry name" value="PEPTIDYL-LYSINE N-ACETYLTRANSFERASE PATZ"/>
    <property type="match status" value="1"/>
</dbReference>
<dbReference type="InterPro" id="IPR016181">
    <property type="entry name" value="Acyl_CoA_acyltransferase"/>
</dbReference>
<protein>
    <submittedName>
        <fullName evidence="5">GNAT family N-acetyltransferase</fullName>
    </submittedName>
</protein>
<accession>A0A936NB25</accession>
<proteinExistence type="predicted"/>
<dbReference type="Proteomes" id="UP000727993">
    <property type="component" value="Unassembled WGS sequence"/>
</dbReference>
<dbReference type="CDD" id="cd04301">
    <property type="entry name" value="NAT_SF"/>
    <property type="match status" value="1"/>
</dbReference>
<dbReference type="SUPFAM" id="SSF52210">
    <property type="entry name" value="Succinyl-CoA synthetase domains"/>
    <property type="match status" value="2"/>
</dbReference>
<name>A0A936NB25_9ACTN</name>
<dbReference type="EMBL" id="JADJZA010000001">
    <property type="protein sequence ID" value="MBK9296371.1"/>
    <property type="molecule type" value="Genomic_DNA"/>
</dbReference>
<dbReference type="GO" id="GO:0046872">
    <property type="term" value="F:metal ion binding"/>
    <property type="evidence" value="ECO:0007669"/>
    <property type="project" value="InterPro"/>
</dbReference>
<dbReference type="Pfam" id="PF13302">
    <property type="entry name" value="Acetyltransf_3"/>
    <property type="match status" value="1"/>
</dbReference>
<keyword evidence="1" id="KW-0547">Nucleotide-binding</keyword>
<dbReference type="Gene3D" id="3.30.1490.20">
    <property type="entry name" value="ATP-grasp fold, A domain"/>
    <property type="match status" value="1"/>
</dbReference>
<dbReference type="Pfam" id="PF13380">
    <property type="entry name" value="CoA_binding_2"/>
    <property type="match status" value="1"/>
</dbReference>
<dbReference type="GO" id="GO:0005524">
    <property type="term" value="F:ATP binding"/>
    <property type="evidence" value="ECO:0007669"/>
    <property type="project" value="UniProtKB-UniRule"/>
</dbReference>
<evidence type="ECO:0000313" key="5">
    <source>
        <dbReference type="EMBL" id="MBK9296371.1"/>
    </source>
</evidence>
<evidence type="ECO:0000259" key="4">
    <source>
        <dbReference type="PROSITE" id="PS51186"/>
    </source>
</evidence>
<evidence type="ECO:0000313" key="6">
    <source>
        <dbReference type="Proteomes" id="UP000727993"/>
    </source>
</evidence>
<dbReference type="InterPro" id="IPR000182">
    <property type="entry name" value="GNAT_dom"/>
</dbReference>
<evidence type="ECO:0000256" key="2">
    <source>
        <dbReference type="SAM" id="MobiDB-lite"/>
    </source>
</evidence>
<dbReference type="SMART" id="SM00881">
    <property type="entry name" value="CoA_binding"/>
    <property type="match status" value="1"/>
</dbReference>
<dbReference type="Pfam" id="PF13549">
    <property type="entry name" value="ATP-grasp_5"/>
    <property type="match status" value="1"/>
</dbReference>
<dbReference type="InterPro" id="IPR011761">
    <property type="entry name" value="ATP-grasp"/>
</dbReference>
<comment type="caution">
    <text evidence="5">The sequence shown here is derived from an EMBL/GenBank/DDBJ whole genome shotgun (WGS) entry which is preliminary data.</text>
</comment>
<organism evidence="5 6">
    <name type="scientific">Candidatus Neomicrothrix subdominans</name>
    <dbReference type="NCBI Taxonomy" id="2954438"/>
    <lineage>
        <taxon>Bacteria</taxon>
        <taxon>Bacillati</taxon>
        <taxon>Actinomycetota</taxon>
        <taxon>Acidimicrobiia</taxon>
        <taxon>Acidimicrobiales</taxon>
        <taxon>Microthrixaceae</taxon>
        <taxon>Candidatus Neomicrothrix</taxon>
    </lineage>
</organism>
<dbReference type="PROSITE" id="PS50975">
    <property type="entry name" value="ATP_GRASP"/>
    <property type="match status" value="1"/>
</dbReference>
<dbReference type="InterPro" id="IPR036291">
    <property type="entry name" value="NAD(P)-bd_dom_sf"/>
</dbReference>
<feature type="region of interest" description="Disordered" evidence="2">
    <location>
        <begin position="879"/>
        <end position="901"/>
    </location>
</feature>
<feature type="domain" description="ATP-grasp" evidence="3">
    <location>
        <begin position="677"/>
        <end position="872"/>
    </location>
</feature>
<dbReference type="Gene3D" id="3.30.470.20">
    <property type="entry name" value="ATP-grasp fold, B domain"/>
    <property type="match status" value="1"/>
</dbReference>
<evidence type="ECO:0000259" key="3">
    <source>
        <dbReference type="PROSITE" id="PS50975"/>
    </source>
</evidence>
<dbReference type="SUPFAM" id="SSF51735">
    <property type="entry name" value="NAD(P)-binding Rossmann-fold domains"/>
    <property type="match status" value="1"/>
</dbReference>
<dbReference type="Gene3D" id="3.40.630.30">
    <property type="match status" value="1"/>
</dbReference>
<dbReference type="Gene3D" id="3.40.50.720">
    <property type="entry name" value="NAD(P)-binding Rossmann-like Domain"/>
    <property type="match status" value="1"/>
</dbReference>
<dbReference type="InterPro" id="IPR032875">
    <property type="entry name" value="Succ_CoA_lig_flav_dom"/>
</dbReference>